<keyword evidence="2" id="KW-0472">Membrane</keyword>
<comment type="caution">
    <text evidence="3">The sequence shown here is derived from an EMBL/GenBank/DDBJ whole genome shotgun (WGS) entry which is preliminary data.</text>
</comment>
<sequence length="320" mass="33998">MTGRTGEDRGHVAAEPRVRIGPPENGRTGADRRSVAPRVLLNAASWGDVRDAGPAPVAPELAARSVPLDRLADVLGERASTLAELGPWDDPPRGRCASGAPVGIGRAPTGPHAARGVVRRCGARRRGQDATLLAACWETADLARRHARHAALAPVGHPPSPPAGAVRARVARRRRPALPRPATVLRAVVGLVRRLPRPRAATVASVVRWGLLALGVLLGVRWALPLQGVEGRCPPSGEGYGYCYLQKSVLPSVILLLAPVLGAQLLGSFSTRTAPELRRRWRAGERPTRRTRAQVAPPYAEDPTLLAASWGVRTGADDDR</sequence>
<feature type="transmembrane region" description="Helical" evidence="2">
    <location>
        <begin position="203"/>
        <end position="224"/>
    </location>
</feature>
<feature type="region of interest" description="Disordered" evidence="1">
    <location>
        <begin position="1"/>
        <end position="34"/>
    </location>
</feature>
<name>A0A2T4UF66_9ACTN</name>
<dbReference type="EMBL" id="PYYB01000002">
    <property type="protein sequence ID" value="PTL56421.1"/>
    <property type="molecule type" value="Genomic_DNA"/>
</dbReference>
<dbReference type="AlphaFoldDB" id="A0A2T4UF66"/>
<feature type="transmembrane region" description="Helical" evidence="2">
    <location>
        <begin position="249"/>
        <end position="270"/>
    </location>
</feature>
<evidence type="ECO:0000313" key="4">
    <source>
        <dbReference type="Proteomes" id="UP000240739"/>
    </source>
</evidence>
<evidence type="ECO:0000256" key="1">
    <source>
        <dbReference type="SAM" id="MobiDB-lite"/>
    </source>
</evidence>
<keyword evidence="4" id="KW-1185">Reference proteome</keyword>
<keyword evidence="2" id="KW-1133">Transmembrane helix</keyword>
<accession>A0A2T4UF66</accession>
<feature type="region of interest" description="Disordered" evidence="1">
    <location>
        <begin position="280"/>
        <end position="301"/>
    </location>
</feature>
<dbReference type="Proteomes" id="UP000240739">
    <property type="component" value="Unassembled WGS sequence"/>
</dbReference>
<keyword evidence="2" id="KW-0812">Transmembrane</keyword>
<proteinExistence type="predicted"/>
<organism evidence="3 4">
    <name type="scientific">Paraconexibacter algicola</name>
    <dbReference type="NCBI Taxonomy" id="2133960"/>
    <lineage>
        <taxon>Bacteria</taxon>
        <taxon>Bacillati</taxon>
        <taxon>Actinomycetota</taxon>
        <taxon>Thermoleophilia</taxon>
        <taxon>Solirubrobacterales</taxon>
        <taxon>Paraconexibacteraceae</taxon>
        <taxon>Paraconexibacter</taxon>
    </lineage>
</organism>
<protein>
    <submittedName>
        <fullName evidence="3">Uncharacterized protein</fullName>
    </submittedName>
</protein>
<evidence type="ECO:0000256" key="2">
    <source>
        <dbReference type="SAM" id="Phobius"/>
    </source>
</evidence>
<feature type="compositionally biased region" description="Basic and acidic residues" evidence="1">
    <location>
        <begin position="1"/>
        <end position="18"/>
    </location>
</feature>
<reference evidence="3 4" key="1">
    <citation type="submission" date="2018-03" db="EMBL/GenBank/DDBJ databases">
        <title>Aquarubrobacter algicola gen. nov., sp. nov., a novel actinobacterium isolated from shallow eutrophic lake during the end of cyanobacterial harmful algal blooms.</title>
        <authorList>
            <person name="Chun S.J."/>
        </authorList>
    </citation>
    <scope>NUCLEOTIDE SEQUENCE [LARGE SCALE GENOMIC DNA]</scope>
    <source>
        <strain evidence="3 4">Seoho-28</strain>
    </source>
</reference>
<gene>
    <name evidence="3" type="ORF">C7Y72_15775</name>
</gene>
<evidence type="ECO:0000313" key="3">
    <source>
        <dbReference type="EMBL" id="PTL56421.1"/>
    </source>
</evidence>